<sequence length="359" mass="37950">MKLLAVLSALSAVAAASDFCPTIFADLTRRQLEHFDSDVPFTIGMGAKHVPVLTLSEDGKTATIVVGNGDEEGGVWHPMKPSGDPDKVHWVTHILVKDQDGNVIVVDPIDPNGFPDNKDYVAGGIPPQIQFDVPSGVTEMTPYEFCNLHGLWVGETVAVPSTTDVLAETRATDATCGPKQWTSGSWESVHADLLRQQAAHYNPNGDAVFTEVDGKKHTPYITLDGAKGRVFVGVEGGSPIHPMIASKDGNVHWVTEIYIVDQDGTIVAMESLDPTDVSEATMEFDLSADMTSGGTTLKAYSYCNIHGLWEGPVVEVPAVEAPAVEDEVSPAEVGLNSASTSSGDLIGAVLSAAAAVAML</sequence>
<evidence type="ECO:0000256" key="6">
    <source>
        <dbReference type="SAM" id="SignalP"/>
    </source>
</evidence>
<dbReference type="OMA" id="DIHWITE"/>
<comment type="similarity">
    <text evidence="1">Belongs to the desulfoferrodoxin family.</text>
</comment>
<evidence type="ECO:0000259" key="7">
    <source>
        <dbReference type="Pfam" id="PF01880"/>
    </source>
</evidence>
<organism evidence="8 9">
    <name type="scientific">Thalassiosira oceanica</name>
    <name type="common">Marine diatom</name>
    <dbReference type="NCBI Taxonomy" id="159749"/>
    <lineage>
        <taxon>Eukaryota</taxon>
        <taxon>Sar</taxon>
        <taxon>Stramenopiles</taxon>
        <taxon>Ochrophyta</taxon>
        <taxon>Bacillariophyta</taxon>
        <taxon>Coscinodiscophyceae</taxon>
        <taxon>Thalassiosirophycidae</taxon>
        <taxon>Thalassiosirales</taxon>
        <taxon>Thalassiosiraceae</taxon>
        <taxon>Thalassiosira</taxon>
    </lineage>
</organism>
<dbReference type="AlphaFoldDB" id="K0S0G4"/>
<evidence type="ECO:0000313" key="9">
    <source>
        <dbReference type="Proteomes" id="UP000266841"/>
    </source>
</evidence>
<keyword evidence="6" id="KW-0732">Signal</keyword>
<gene>
    <name evidence="8" type="ORF">THAOC_28367</name>
</gene>
<keyword evidence="5" id="KW-0408">Iron</keyword>
<feature type="chain" id="PRO_5003836708" description="Desulfoferrodoxin ferrous iron-binding domain-containing protein" evidence="6">
    <location>
        <begin position="17"/>
        <end position="359"/>
    </location>
</feature>
<dbReference type="InterPro" id="IPR036073">
    <property type="entry name" value="Desulfoferrodoxin_Fe-bd_dom_sf"/>
</dbReference>
<dbReference type="PANTHER" id="PTHR36541">
    <property type="entry name" value="SUPEROXIDE REDUCTASE-RELATED"/>
    <property type="match status" value="1"/>
</dbReference>
<dbReference type="eggNOG" id="ENOG502SC2J">
    <property type="taxonomic scope" value="Eukaryota"/>
</dbReference>
<dbReference type="Gene3D" id="2.60.40.730">
    <property type="entry name" value="SOR catalytic domain"/>
    <property type="match status" value="2"/>
</dbReference>
<keyword evidence="3" id="KW-0479">Metal-binding</keyword>
<evidence type="ECO:0000256" key="3">
    <source>
        <dbReference type="ARBA" id="ARBA00022723"/>
    </source>
</evidence>
<keyword evidence="4" id="KW-0249">Electron transport</keyword>
<dbReference type="SUPFAM" id="SSF49367">
    <property type="entry name" value="Superoxide reductase-like"/>
    <property type="match status" value="2"/>
</dbReference>
<proteinExistence type="inferred from homology"/>
<feature type="domain" description="Desulfoferrodoxin ferrous iron-binding" evidence="7">
    <location>
        <begin position="46"/>
        <end position="153"/>
    </location>
</feature>
<reference evidence="8 9" key="1">
    <citation type="journal article" date="2012" name="Genome Biol.">
        <title>Genome and low-iron response of an oceanic diatom adapted to chronic iron limitation.</title>
        <authorList>
            <person name="Lommer M."/>
            <person name="Specht M."/>
            <person name="Roy A.S."/>
            <person name="Kraemer L."/>
            <person name="Andreson R."/>
            <person name="Gutowska M.A."/>
            <person name="Wolf J."/>
            <person name="Bergner S.V."/>
            <person name="Schilhabel M.B."/>
            <person name="Klostermeier U.C."/>
            <person name="Beiko R.G."/>
            <person name="Rosenstiel P."/>
            <person name="Hippler M."/>
            <person name="Laroche J."/>
        </authorList>
    </citation>
    <scope>NUCLEOTIDE SEQUENCE [LARGE SCALE GENOMIC DNA]</scope>
    <source>
        <strain evidence="8 9">CCMP1005</strain>
    </source>
</reference>
<protein>
    <recommendedName>
        <fullName evidence="7">Desulfoferrodoxin ferrous iron-binding domain-containing protein</fullName>
    </recommendedName>
</protein>
<dbReference type="InterPro" id="IPR051233">
    <property type="entry name" value="Desulfoferrodoxin_SOR"/>
</dbReference>
<dbReference type="GO" id="GO:0016491">
    <property type="term" value="F:oxidoreductase activity"/>
    <property type="evidence" value="ECO:0007669"/>
    <property type="project" value="InterPro"/>
</dbReference>
<evidence type="ECO:0000256" key="2">
    <source>
        <dbReference type="ARBA" id="ARBA00022448"/>
    </source>
</evidence>
<evidence type="ECO:0000256" key="5">
    <source>
        <dbReference type="ARBA" id="ARBA00023004"/>
    </source>
</evidence>
<feature type="domain" description="Desulfoferrodoxin ferrous iron-binding" evidence="7">
    <location>
        <begin position="213"/>
        <end position="311"/>
    </location>
</feature>
<feature type="signal peptide" evidence="6">
    <location>
        <begin position="1"/>
        <end position="16"/>
    </location>
</feature>
<accession>K0S0G4</accession>
<keyword evidence="2" id="KW-0813">Transport</keyword>
<dbReference type="PANTHER" id="PTHR36541:SF1">
    <property type="entry name" value="SUPEROXIDE REDUCTASE-RELATED"/>
    <property type="match status" value="1"/>
</dbReference>
<comment type="caution">
    <text evidence="8">The sequence shown here is derived from an EMBL/GenBank/DDBJ whole genome shotgun (WGS) entry which is preliminary data.</text>
</comment>
<evidence type="ECO:0000313" key="8">
    <source>
        <dbReference type="EMBL" id="EJK52372.1"/>
    </source>
</evidence>
<keyword evidence="9" id="KW-1185">Reference proteome</keyword>
<dbReference type="InterPro" id="IPR002742">
    <property type="entry name" value="Desulfoferrodoxin_Fe-bd_dom"/>
</dbReference>
<evidence type="ECO:0000256" key="1">
    <source>
        <dbReference type="ARBA" id="ARBA00005941"/>
    </source>
</evidence>
<dbReference type="OrthoDB" id="200272at2759"/>
<dbReference type="GO" id="GO:0005506">
    <property type="term" value="F:iron ion binding"/>
    <property type="evidence" value="ECO:0007669"/>
    <property type="project" value="InterPro"/>
</dbReference>
<dbReference type="EMBL" id="AGNL01039986">
    <property type="protein sequence ID" value="EJK52372.1"/>
    <property type="molecule type" value="Genomic_DNA"/>
</dbReference>
<dbReference type="Proteomes" id="UP000266841">
    <property type="component" value="Unassembled WGS sequence"/>
</dbReference>
<dbReference type="Pfam" id="PF01880">
    <property type="entry name" value="Desulfoferrodox"/>
    <property type="match status" value="2"/>
</dbReference>
<evidence type="ECO:0000256" key="4">
    <source>
        <dbReference type="ARBA" id="ARBA00022982"/>
    </source>
</evidence>
<name>K0S0G4_THAOC</name>